<dbReference type="Gene3D" id="3.90.950.10">
    <property type="match status" value="1"/>
</dbReference>
<name>A0A6J6V3W6_9ZZZZ</name>
<evidence type="ECO:0000256" key="2">
    <source>
        <dbReference type="ARBA" id="ARBA00022801"/>
    </source>
</evidence>
<dbReference type="GO" id="GO:0047429">
    <property type="term" value="F:nucleoside triphosphate diphosphatase activity"/>
    <property type="evidence" value="ECO:0007669"/>
    <property type="project" value="InterPro"/>
</dbReference>
<dbReference type="EMBL" id="CAEZZL010000098">
    <property type="protein sequence ID" value="CAB4766801.1"/>
    <property type="molecule type" value="Genomic_DNA"/>
</dbReference>
<dbReference type="Pfam" id="PF02545">
    <property type="entry name" value="Maf"/>
    <property type="match status" value="1"/>
</dbReference>
<evidence type="ECO:0000256" key="1">
    <source>
        <dbReference type="ARBA" id="ARBA00001968"/>
    </source>
</evidence>
<dbReference type="PANTHER" id="PTHR43213:SF5">
    <property type="entry name" value="BIFUNCTIONAL DTTP_UTP PYROPHOSPHATASE_METHYLTRANSFERASE PROTEIN-RELATED"/>
    <property type="match status" value="1"/>
</dbReference>
<dbReference type="InterPro" id="IPR029001">
    <property type="entry name" value="ITPase-like_fam"/>
</dbReference>
<accession>A0A6J6V3W6</accession>
<sequence length="191" mass="20282">MESHSFVVLASRSPRRVELLKQLLADFTVVPADIDETPQPHEDPVSYVKRLATEKARAVYMVSDSSAIVIGADTTVDLDGHIFGQPVDDNDAREMLRRLSGTTHQVHTGVAVVSAVGEQVEVVSSSVTFLDLQPEMIEWYVGTGESAGKAGSYAIQGHGSALVASSAGSMTNIIGLPLEETAQLLGLPAPK</sequence>
<dbReference type="CDD" id="cd00555">
    <property type="entry name" value="Maf"/>
    <property type="match status" value="1"/>
</dbReference>
<dbReference type="NCBIfam" id="TIGR00172">
    <property type="entry name" value="maf"/>
    <property type="match status" value="1"/>
</dbReference>
<proteinExistence type="inferred from homology"/>
<dbReference type="HAMAP" id="MF_00528">
    <property type="entry name" value="Maf"/>
    <property type="match status" value="1"/>
</dbReference>
<dbReference type="AlphaFoldDB" id="A0A6J6V3W6"/>
<reference evidence="3" key="1">
    <citation type="submission" date="2020-05" db="EMBL/GenBank/DDBJ databases">
        <authorList>
            <person name="Chiriac C."/>
            <person name="Salcher M."/>
            <person name="Ghai R."/>
            <person name="Kavagutti S V."/>
        </authorList>
    </citation>
    <scope>NUCLEOTIDE SEQUENCE</scope>
</reference>
<dbReference type="InterPro" id="IPR003697">
    <property type="entry name" value="Maf-like"/>
</dbReference>
<gene>
    <name evidence="3" type="ORF">UFOPK2870_01079</name>
</gene>
<organism evidence="3">
    <name type="scientific">freshwater metagenome</name>
    <dbReference type="NCBI Taxonomy" id="449393"/>
    <lineage>
        <taxon>unclassified sequences</taxon>
        <taxon>metagenomes</taxon>
        <taxon>ecological metagenomes</taxon>
    </lineage>
</organism>
<dbReference type="PIRSF" id="PIRSF006305">
    <property type="entry name" value="Maf"/>
    <property type="match status" value="1"/>
</dbReference>
<protein>
    <submittedName>
        <fullName evidence="3">Unannotated protein</fullName>
    </submittedName>
</protein>
<dbReference type="SUPFAM" id="SSF52972">
    <property type="entry name" value="ITPase-like"/>
    <property type="match status" value="1"/>
</dbReference>
<evidence type="ECO:0000313" key="3">
    <source>
        <dbReference type="EMBL" id="CAB4766801.1"/>
    </source>
</evidence>
<keyword evidence="2" id="KW-0378">Hydrolase</keyword>
<dbReference type="PANTHER" id="PTHR43213">
    <property type="entry name" value="BIFUNCTIONAL DTTP/UTP PYROPHOSPHATASE/METHYLTRANSFERASE PROTEIN-RELATED"/>
    <property type="match status" value="1"/>
</dbReference>
<comment type="cofactor">
    <cofactor evidence="1">
        <name>a divalent metal cation</name>
        <dbReference type="ChEBI" id="CHEBI:60240"/>
    </cofactor>
</comment>